<evidence type="ECO:0000256" key="4">
    <source>
        <dbReference type="ARBA" id="ARBA00022544"/>
    </source>
</evidence>
<evidence type="ECO:0000256" key="8">
    <source>
        <dbReference type="SAM" id="Phobius"/>
    </source>
</evidence>
<feature type="transmembrane region" description="Helical" evidence="8">
    <location>
        <begin position="185"/>
        <end position="205"/>
    </location>
</feature>
<sequence>MKYDMFTKEQIIFLTFASGCSNMAFNFIWAVYLGGRSSWIALAIGIILTIPFTFAILYLSRSYPKCSIFDIIQIKFGKFVYIIIVTINLAINIVLAVTILNFLAGTIKVYFLQLTPVWVIIIINVILAFLFVNNKILLFGRTVELLTVWYIINYFTGFSFSFFKEFDFRNIYPIFDTTLLKFGEAVFFSLCASSEILLFVIVIGGHMPQTVGCKKSIIKGTLLWAFILPLASFIMQGISGTELLLSTSSAGVEISRTIFFGDFLRGLEIFILATYQLICIMRLSLYLYCTWIPIKKIFNKKYSVIILLLISAIIFILSTRLNSYNKAFFISIYMDYYVVFPFVLVIIVVAFLGTLINKRGRVSYEKK</sequence>
<name>A0A9W5Y0A6_9CLOT</name>
<feature type="transmembrane region" description="Helical" evidence="8">
    <location>
        <begin position="301"/>
        <end position="318"/>
    </location>
</feature>
<proteinExistence type="inferred from homology"/>
<dbReference type="Pfam" id="PF03845">
    <property type="entry name" value="Spore_permease"/>
    <property type="match status" value="1"/>
</dbReference>
<evidence type="ECO:0000256" key="2">
    <source>
        <dbReference type="ARBA" id="ARBA00007998"/>
    </source>
</evidence>
<keyword evidence="10" id="KW-1185">Reference proteome</keyword>
<dbReference type="InterPro" id="IPR004761">
    <property type="entry name" value="Spore_GerAB"/>
</dbReference>
<feature type="transmembrane region" description="Helical" evidence="8">
    <location>
        <begin position="79"/>
        <end position="104"/>
    </location>
</feature>
<keyword evidence="5 8" id="KW-0812">Transmembrane</keyword>
<dbReference type="Proteomes" id="UP001057868">
    <property type="component" value="Unassembled WGS sequence"/>
</dbReference>
<feature type="transmembrane region" description="Helical" evidence="8">
    <location>
        <begin position="143"/>
        <end position="163"/>
    </location>
</feature>
<evidence type="ECO:0000256" key="1">
    <source>
        <dbReference type="ARBA" id="ARBA00004141"/>
    </source>
</evidence>
<feature type="transmembrane region" description="Helical" evidence="8">
    <location>
        <begin position="338"/>
        <end position="357"/>
    </location>
</feature>
<dbReference type="GO" id="GO:0016020">
    <property type="term" value="C:membrane"/>
    <property type="evidence" value="ECO:0007669"/>
    <property type="project" value="UniProtKB-SubCell"/>
</dbReference>
<evidence type="ECO:0000313" key="10">
    <source>
        <dbReference type="Proteomes" id="UP001057868"/>
    </source>
</evidence>
<comment type="subcellular location">
    <subcellularLocation>
        <location evidence="1">Membrane</location>
        <topology evidence="1">Multi-pass membrane protein</topology>
    </subcellularLocation>
</comment>
<dbReference type="RefSeq" id="WP_261851228.1">
    <property type="nucleotide sequence ID" value="NZ_BQXY01000001.1"/>
</dbReference>
<feature type="transmembrane region" description="Helical" evidence="8">
    <location>
        <begin position="269"/>
        <end position="289"/>
    </location>
</feature>
<dbReference type="PANTHER" id="PTHR34975">
    <property type="entry name" value="SPORE GERMINATION PROTEIN A2"/>
    <property type="match status" value="1"/>
</dbReference>
<dbReference type="GO" id="GO:0009847">
    <property type="term" value="P:spore germination"/>
    <property type="evidence" value="ECO:0007669"/>
    <property type="project" value="InterPro"/>
</dbReference>
<evidence type="ECO:0000256" key="7">
    <source>
        <dbReference type="ARBA" id="ARBA00023136"/>
    </source>
</evidence>
<reference evidence="9" key="1">
    <citation type="journal article" date="2023" name="Int. J. Syst. Evol. Microbiol.">
        <title>&lt;i&gt;Clostridium folliculivorans&lt;/i&gt; sp. nov., isolated from soil samples of an organic paddy in Japan.</title>
        <authorList>
            <person name="Tazawa J."/>
            <person name="Kobayashi H."/>
            <person name="Tanizawa Y."/>
            <person name="Uchino A."/>
            <person name="Tanaka F."/>
            <person name="Urashima Y."/>
            <person name="Miura S."/>
            <person name="Sakamoto M."/>
            <person name="Ohkuma M."/>
            <person name="Tohno M."/>
        </authorList>
    </citation>
    <scope>NUCLEOTIDE SEQUENCE</scope>
    <source>
        <strain evidence="9">D1-1</strain>
    </source>
</reference>
<protein>
    <submittedName>
        <fullName evidence="9">Uncharacterized protein</fullName>
    </submittedName>
</protein>
<evidence type="ECO:0000256" key="3">
    <source>
        <dbReference type="ARBA" id="ARBA00022448"/>
    </source>
</evidence>
<dbReference type="PANTHER" id="PTHR34975:SF2">
    <property type="entry name" value="SPORE GERMINATION PROTEIN A2"/>
    <property type="match status" value="1"/>
</dbReference>
<feature type="transmembrane region" description="Helical" evidence="8">
    <location>
        <begin position="12"/>
        <end position="32"/>
    </location>
</feature>
<gene>
    <name evidence="9" type="ORF">CFOLD11_10320</name>
</gene>
<evidence type="ECO:0000313" key="9">
    <source>
        <dbReference type="EMBL" id="GKU24206.1"/>
    </source>
</evidence>
<feature type="transmembrane region" description="Helical" evidence="8">
    <location>
        <begin position="110"/>
        <end position="131"/>
    </location>
</feature>
<evidence type="ECO:0000256" key="5">
    <source>
        <dbReference type="ARBA" id="ARBA00022692"/>
    </source>
</evidence>
<dbReference type="EMBL" id="BQXY01000001">
    <property type="protein sequence ID" value="GKU24206.1"/>
    <property type="molecule type" value="Genomic_DNA"/>
</dbReference>
<accession>A0A9W5Y0A6</accession>
<keyword evidence="4" id="KW-0309">Germination</keyword>
<keyword evidence="3" id="KW-0813">Transport</keyword>
<feature type="transmembrane region" description="Helical" evidence="8">
    <location>
        <begin position="38"/>
        <end position="59"/>
    </location>
</feature>
<evidence type="ECO:0000256" key="6">
    <source>
        <dbReference type="ARBA" id="ARBA00022989"/>
    </source>
</evidence>
<keyword evidence="6 8" id="KW-1133">Transmembrane helix</keyword>
<feature type="transmembrane region" description="Helical" evidence="8">
    <location>
        <begin position="217"/>
        <end position="238"/>
    </location>
</feature>
<dbReference type="PROSITE" id="PS51257">
    <property type="entry name" value="PROKAR_LIPOPROTEIN"/>
    <property type="match status" value="1"/>
</dbReference>
<dbReference type="AlphaFoldDB" id="A0A9W5Y0A6"/>
<organism evidence="9 10">
    <name type="scientific">Clostridium folliculivorans</name>
    <dbReference type="NCBI Taxonomy" id="2886038"/>
    <lineage>
        <taxon>Bacteria</taxon>
        <taxon>Bacillati</taxon>
        <taxon>Bacillota</taxon>
        <taxon>Clostridia</taxon>
        <taxon>Eubacteriales</taxon>
        <taxon>Clostridiaceae</taxon>
        <taxon>Clostridium</taxon>
    </lineage>
</organism>
<comment type="similarity">
    <text evidence="2">Belongs to the amino acid-polyamine-organocation (APC) superfamily. Spore germination protein (SGP) (TC 2.A.3.9) family.</text>
</comment>
<keyword evidence="7 8" id="KW-0472">Membrane</keyword>
<comment type="caution">
    <text evidence="9">The sequence shown here is derived from an EMBL/GenBank/DDBJ whole genome shotgun (WGS) entry which is preliminary data.</text>
</comment>